<evidence type="ECO:0000259" key="13">
    <source>
        <dbReference type="Pfam" id="PF17655"/>
    </source>
</evidence>
<evidence type="ECO:0000256" key="10">
    <source>
        <dbReference type="ARBA" id="ARBA00023303"/>
    </source>
</evidence>
<evidence type="ECO:0000256" key="1">
    <source>
        <dbReference type="ARBA" id="ARBA00004141"/>
    </source>
</evidence>
<gene>
    <name evidence="14" type="ORF">MuYL_3096</name>
</gene>
<dbReference type="SUPFAM" id="SSF81296">
    <property type="entry name" value="E set domains"/>
    <property type="match status" value="1"/>
</dbReference>
<dbReference type="GO" id="GO:0034702">
    <property type="term" value="C:monoatomic ion channel complex"/>
    <property type="evidence" value="ECO:0007669"/>
    <property type="project" value="UniProtKB-KW"/>
</dbReference>
<accession>A0A223NZH6</accession>
<dbReference type="GO" id="GO:0005242">
    <property type="term" value="F:inward rectifier potassium channel activity"/>
    <property type="evidence" value="ECO:0007669"/>
    <property type="project" value="InterPro"/>
</dbReference>
<dbReference type="KEGG" id="muc:MuYL_3096"/>
<dbReference type="Gene3D" id="1.10.287.70">
    <property type="match status" value="1"/>
</dbReference>
<keyword evidence="7 11" id="KW-1133">Transmembrane helix</keyword>
<keyword evidence="8" id="KW-0406">Ion transport</keyword>
<evidence type="ECO:0000256" key="7">
    <source>
        <dbReference type="ARBA" id="ARBA00022989"/>
    </source>
</evidence>
<keyword evidence="10" id="KW-0407">Ion channel</keyword>
<feature type="transmembrane region" description="Helical" evidence="11">
    <location>
        <begin position="101"/>
        <end position="121"/>
    </location>
</feature>
<keyword evidence="5" id="KW-0851">Voltage-gated channel</keyword>
<dbReference type="Pfam" id="PF17655">
    <property type="entry name" value="IRK_C"/>
    <property type="match status" value="1"/>
</dbReference>
<dbReference type="PANTHER" id="PTHR11767">
    <property type="entry name" value="INWARD RECTIFIER POTASSIUM CHANNEL"/>
    <property type="match status" value="1"/>
</dbReference>
<keyword evidence="3" id="KW-0633">Potassium transport</keyword>
<evidence type="ECO:0000259" key="12">
    <source>
        <dbReference type="Pfam" id="PF07885"/>
    </source>
</evidence>
<comment type="subcellular location">
    <subcellularLocation>
        <location evidence="1">Membrane</location>
        <topology evidence="1">Multi-pass membrane protein</topology>
    </subcellularLocation>
</comment>
<protein>
    <submittedName>
        <fullName evidence="14">Ion transporter</fullName>
    </submittedName>
</protein>
<dbReference type="GO" id="GO:0034765">
    <property type="term" value="P:regulation of monoatomic ion transmembrane transport"/>
    <property type="evidence" value="ECO:0007669"/>
    <property type="project" value="TreeGrafter"/>
</dbReference>
<evidence type="ECO:0000256" key="11">
    <source>
        <dbReference type="SAM" id="Phobius"/>
    </source>
</evidence>
<dbReference type="EMBL" id="CP022743">
    <property type="protein sequence ID" value="ASU34981.1"/>
    <property type="molecule type" value="Genomic_DNA"/>
</dbReference>
<dbReference type="Proteomes" id="UP000215002">
    <property type="component" value="Chromosome"/>
</dbReference>
<dbReference type="InterPro" id="IPR013518">
    <property type="entry name" value="K_chnl_inward-rec_Kir_cyto"/>
</dbReference>
<dbReference type="SUPFAM" id="SSF81324">
    <property type="entry name" value="Voltage-gated potassium channels"/>
    <property type="match status" value="1"/>
</dbReference>
<dbReference type="InterPro" id="IPR014756">
    <property type="entry name" value="Ig_E-set"/>
</dbReference>
<dbReference type="Pfam" id="PF07885">
    <property type="entry name" value="Ion_trans_2"/>
    <property type="match status" value="1"/>
</dbReference>
<dbReference type="GO" id="GO:0005886">
    <property type="term" value="C:plasma membrane"/>
    <property type="evidence" value="ECO:0007669"/>
    <property type="project" value="TreeGrafter"/>
</dbReference>
<evidence type="ECO:0000256" key="4">
    <source>
        <dbReference type="ARBA" id="ARBA00022692"/>
    </source>
</evidence>
<dbReference type="InterPro" id="IPR041647">
    <property type="entry name" value="IRK_C"/>
</dbReference>
<evidence type="ECO:0000256" key="6">
    <source>
        <dbReference type="ARBA" id="ARBA00022958"/>
    </source>
</evidence>
<dbReference type="Gene3D" id="2.60.40.1400">
    <property type="entry name" value="G protein-activated inward rectifier potassium channel 1"/>
    <property type="match status" value="1"/>
</dbReference>
<evidence type="ECO:0000313" key="15">
    <source>
        <dbReference type="Proteomes" id="UP000215002"/>
    </source>
</evidence>
<feature type="transmembrane region" description="Helical" evidence="11">
    <location>
        <begin position="65"/>
        <end position="89"/>
    </location>
</feature>
<evidence type="ECO:0000256" key="9">
    <source>
        <dbReference type="ARBA" id="ARBA00023136"/>
    </source>
</evidence>
<dbReference type="PRINTS" id="PR01320">
    <property type="entry name" value="KIRCHANNEL"/>
</dbReference>
<evidence type="ECO:0000256" key="5">
    <source>
        <dbReference type="ARBA" id="ARBA00022882"/>
    </source>
</evidence>
<keyword evidence="6" id="KW-0630">Potassium</keyword>
<feature type="domain" description="Inward rectifier potassium channel C-terminal" evidence="13">
    <location>
        <begin position="180"/>
        <end position="315"/>
    </location>
</feature>
<keyword evidence="9 11" id="KW-0472">Membrane</keyword>
<feature type="domain" description="Potassium channel" evidence="12">
    <location>
        <begin position="75"/>
        <end position="152"/>
    </location>
</feature>
<dbReference type="AlphaFoldDB" id="A0A223NZH6"/>
<reference evidence="14 15" key="1">
    <citation type="submission" date="2017-08" db="EMBL/GenBank/DDBJ databases">
        <title>Complete genome sequence of Mucilaginibacter sp. strain BJC16-A31.</title>
        <authorList>
            <consortium name="Henan University of Science and Technology"/>
            <person name="You X."/>
        </authorList>
    </citation>
    <scope>NUCLEOTIDE SEQUENCE [LARGE SCALE GENOMIC DNA]</scope>
    <source>
        <strain evidence="14 15">BJC16-A31</strain>
    </source>
</reference>
<keyword evidence="2" id="KW-0813">Transport</keyword>
<evidence type="ECO:0000256" key="3">
    <source>
        <dbReference type="ARBA" id="ARBA00022538"/>
    </source>
</evidence>
<dbReference type="GO" id="GO:1990573">
    <property type="term" value="P:potassium ion import across plasma membrane"/>
    <property type="evidence" value="ECO:0007669"/>
    <property type="project" value="TreeGrafter"/>
</dbReference>
<feature type="transmembrane region" description="Helical" evidence="11">
    <location>
        <begin position="133"/>
        <end position="153"/>
    </location>
</feature>
<dbReference type="InterPro" id="IPR016449">
    <property type="entry name" value="K_chnl_inward-rec_Kir"/>
</dbReference>
<dbReference type="InterPro" id="IPR013099">
    <property type="entry name" value="K_chnl_dom"/>
</dbReference>
<sequence>MRAKMTLKKRNINPEDDLGFGPQPVLKNQPLMNKDGSPNVRRIGLPFFNTANNYHTLITMSWAKFWALVLSCYLVVNIIFACIYMSFGANSLDGTSGNSQFAHFMDALFFSAQTISTVGYGHISPRGMGTNSVAALESMLGLLAFALATGLLYGRFSRPSAQILYSKNILVAPYLEKGRGVMFRLANLRRNMLIDLEIEIIFSYNETTADGKTIRRFYPLEVERRKVSVLTLNWTIVHPLDENSPLIDMSKEDMIKSEAGFAILLRAFDDTFSQTVHSRTQYQAHEIIWGAKFKPVFDRDDSGRIVLDLSKISDHTPFDLEKVGVD</sequence>
<evidence type="ECO:0000256" key="8">
    <source>
        <dbReference type="ARBA" id="ARBA00023065"/>
    </source>
</evidence>
<name>A0A223NZH6_9SPHI</name>
<evidence type="ECO:0000256" key="2">
    <source>
        <dbReference type="ARBA" id="ARBA00022448"/>
    </source>
</evidence>
<proteinExistence type="predicted"/>
<keyword evidence="15" id="KW-1185">Reference proteome</keyword>
<evidence type="ECO:0000313" key="14">
    <source>
        <dbReference type="EMBL" id="ASU34981.1"/>
    </source>
</evidence>
<organism evidence="14 15">
    <name type="scientific">Mucilaginibacter xinganensis</name>
    <dbReference type="NCBI Taxonomy" id="1234841"/>
    <lineage>
        <taxon>Bacteria</taxon>
        <taxon>Pseudomonadati</taxon>
        <taxon>Bacteroidota</taxon>
        <taxon>Sphingobacteriia</taxon>
        <taxon>Sphingobacteriales</taxon>
        <taxon>Sphingobacteriaceae</taxon>
        <taxon>Mucilaginibacter</taxon>
    </lineage>
</organism>
<keyword evidence="4 11" id="KW-0812">Transmembrane</keyword>